<feature type="transmembrane region" description="Helical" evidence="1">
    <location>
        <begin position="131"/>
        <end position="149"/>
    </location>
</feature>
<dbReference type="EMBL" id="JACXVP010000003">
    <property type="protein sequence ID" value="KAG5618006.1"/>
    <property type="molecule type" value="Genomic_DNA"/>
</dbReference>
<keyword evidence="1" id="KW-0812">Transmembrane</keyword>
<comment type="caution">
    <text evidence="2">The sequence shown here is derived from an EMBL/GenBank/DDBJ whole genome shotgun (WGS) entry which is preliminary data.</text>
</comment>
<proteinExistence type="predicted"/>
<name>A0A9J6A068_SOLCO</name>
<gene>
    <name evidence="2" type="ORF">H5410_017830</name>
</gene>
<evidence type="ECO:0000256" key="1">
    <source>
        <dbReference type="SAM" id="Phobius"/>
    </source>
</evidence>
<reference evidence="2 3" key="1">
    <citation type="submission" date="2020-09" db="EMBL/GenBank/DDBJ databases">
        <title>De no assembly of potato wild relative species, Solanum commersonii.</title>
        <authorList>
            <person name="Cho K."/>
        </authorList>
    </citation>
    <scope>NUCLEOTIDE SEQUENCE [LARGE SCALE GENOMIC DNA]</scope>
    <source>
        <strain evidence="2">LZ3.2</strain>
        <tissue evidence="2">Leaf</tissue>
    </source>
</reference>
<feature type="transmembrane region" description="Helical" evidence="1">
    <location>
        <begin position="102"/>
        <end position="125"/>
    </location>
</feature>
<evidence type="ECO:0000313" key="2">
    <source>
        <dbReference type="EMBL" id="KAG5618006.1"/>
    </source>
</evidence>
<keyword evidence="1" id="KW-1133">Transmembrane helix</keyword>
<dbReference type="Proteomes" id="UP000824120">
    <property type="component" value="Chromosome 3"/>
</dbReference>
<feature type="non-terminal residue" evidence="2">
    <location>
        <position position="205"/>
    </location>
</feature>
<keyword evidence="3" id="KW-1185">Reference proteome</keyword>
<organism evidence="2 3">
    <name type="scientific">Solanum commersonii</name>
    <name type="common">Commerson's wild potato</name>
    <name type="synonym">Commerson's nightshade</name>
    <dbReference type="NCBI Taxonomy" id="4109"/>
    <lineage>
        <taxon>Eukaryota</taxon>
        <taxon>Viridiplantae</taxon>
        <taxon>Streptophyta</taxon>
        <taxon>Embryophyta</taxon>
        <taxon>Tracheophyta</taxon>
        <taxon>Spermatophyta</taxon>
        <taxon>Magnoliopsida</taxon>
        <taxon>eudicotyledons</taxon>
        <taxon>Gunneridae</taxon>
        <taxon>Pentapetalae</taxon>
        <taxon>asterids</taxon>
        <taxon>lamiids</taxon>
        <taxon>Solanales</taxon>
        <taxon>Solanaceae</taxon>
        <taxon>Solanoideae</taxon>
        <taxon>Solaneae</taxon>
        <taxon>Solanum</taxon>
    </lineage>
</organism>
<accession>A0A9J6A068</accession>
<sequence>MIGTILAFSYSSQHGGFWFYTFSYKKAITWRSNHVIGVFCVQDDQAKCSAFLINGLKIVKPESFLIPLIKNISTLKRTEKTNADKPPAKTPAKNPRIQAPTFLIFLCLSFFTGTTTVLGPGAWAYPDLDSGAIAGLCLGLLSFSARIWYSVKEFVVLEGQFFELRKPPNGRRQSTLQPSCMGSQEHCGEQGCLSLFGQAKERCDQ</sequence>
<protein>
    <submittedName>
        <fullName evidence="2">Uncharacterized protein</fullName>
    </submittedName>
</protein>
<evidence type="ECO:0000313" key="3">
    <source>
        <dbReference type="Proteomes" id="UP000824120"/>
    </source>
</evidence>
<dbReference type="AlphaFoldDB" id="A0A9J6A068"/>
<keyword evidence="1" id="KW-0472">Membrane</keyword>